<proteinExistence type="predicted"/>
<feature type="non-terminal residue" evidence="2">
    <location>
        <position position="117"/>
    </location>
</feature>
<dbReference type="AlphaFoldDB" id="A0AAX2A5K6"/>
<name>A0AAX2A5K6_9BACT</name>
<protein>
    <recommendedName>
        <fullName evidence="1">DUF4145 domain-containing protein</fullName>
    </recommendedName>
</protein>
<evidence type="ECO:0000313" key="3">
    <source>
        <dbReference type="Proteomes" id="UP000289193"/>
    </source>
</evidence>
<organism evidence="2 3">
    <name type="scientific">Halarcobacter bivalviorum</name>
    <dbReference type="NCBI Taxonomy" id="663364"/>
    <lineage>
        <taxon>Bacteria</taxon>
        <taxon>Pseudomonadati</taxon>
        <taxon>Campylobacterota</taxon>
        <taxon>Epsilonproteobacteria</taxon>
        <taxon>Campylobacterales</taxon>
        <taxon>Arcobacteraceae</taxon>
        <taxon>Halarcobacter</taxon>
    </lineage>
</organism>
<dbReference type="Pfam" id="PF13643">
    <property type="entry name" value="DUF4145"/>
    <property type="match status" value="1"/>
</dbReference>
<gene>
    <name evidence="2" type="ORF">CRV05_13995</name>
</gene>
<dbReference type="EMBL" id="PDKM01000144">
    <property type="protein sequence ID" value="RXK08729.1"/>
    <property type="molecule type" value="Genomic_DNA"/>
</dbReference>
<reference evidence="2 3" key="1">
    <citation type="submission" date="2017-10" db="EMBL/GenBank/DDBJ databases">
        <title>Genomics of the genus Arcobacter.</title>
        <authorList>
            <person name="Perez-Cataluna A."/>
            <person name="Figueras M.J."/>
        </authorList>
    </citation>
    <scope>NUCLEOTIDE SEQUENCE [LARGE SCALE GENOMIC DNA]</scope>
    <source>
        <strain evidence="2 3">CECT 7835</strain>
    </source>
</reference>
<keyword evidence="3" id="KW-1185">Reference proteome</keyword>
<feature type="domain" description="DUF4145" evidence="1">
    <location>
        <begin position="32"/>
        <end position="106"/>
    </location>
</feature>
<evidence type="ECO:0000259" key="1">
    <source>
        <dbReference type="Pfam" id="PF13643"/>
    </source>
</evidence>
<comment type="caution">
    <text evidence="2">The sequence shown here is derived from an EMBL/GenBank/DDBJ whole genome shotgun (WGS) entry which is preliminary data.</text>
</comment>
<sequence>MNLKNEFLVYPKISLCDNAPNEVPSHIAEDFNEAGLILNDSPKASAALSRRCLQTIIHEHFKIKKKNLSEEIDEVMTKVPEYISKQLDAIRQIGNFSAHPIKSQNTGEIVNVETGEA</sequence>
<evidence type="ECO:0000313" key="2">
    <source>
        <dbReference type="EMBL" id="RXK08729.1"/>
    </source>
</evidence>
<dbReference type="InterPro" id="IPR025285">
    <property type="entry name" value="DUF4145"/>
</dbReference>
<dbReference type="Proteomes" id="UP000289193">
    <property type="component" value="Unassembled WGS sequence"/>
</dbReference>
<accession>A0AAX2A5K6</accession>